<dbReference type="PANTHER" id="PTHR43157:SF31">
    <property type="entry name" value="PHOSPHATIDYLINOSITOL-GLYCAN BIOSYNTHESIS CLASS F PROTEIN"/>
    <property type="match status" value="1"/>
</dbReference>
<keyword evidence="2" id="KW-1133">Transmembrane helix</keyword>
<gene>
    <name evidence="3" type="primary">RDH11-L5</name>
    <name evidence="3" type="ORF">Hamer_G024442</name>
</gene>
<evidence type="ECO:0000256" key="1">
    <source>
        <dbReference type="ARBA" id="ARBA00023002"/>
    </source>
</evidence>
<comment type="caution">
    <text evidence="3">The sequence shown here is derived from an EMBL/GenBank/DDBJ whole genome shotgun (WGS) entry which is preliminary data.</text>
</comment>
<keyword evidence="1" id="KW-0560">Oxidoreductase</keyword>
<name>A0A8J5JCZ5_HOMAM</name>
<feature type="transmembrane region" description="Helical" evidence="2">
    <location>
        <begin position="6"/>
        <end position="24"/>
    </location>
</feature>
<dbReference type="Pfam" id="PF00106">
    <property type="entry name" value="adh_short"/>
    <property type="match status" value="1"/>
</dbReference>
<sequence>MAVWQILLTVVGILVGVIRFVYNFQAGRCKSQKKLEGKTVIVTGSSAGIGKSAAQDFARRGARVILACRNLEKAQRVADEIIKNSGNNHVVVRKLDTSDLSSVRQFANEIIKAEESLHILVNNAGIAGEPKRKFTADGLELTMATNYYGHFLLTNMLLKLLKKSAPSRIINVSSVMHNYCKKLDPEDLNFEKMSFGRIKVYSQSKLCNVLFTLELSEKLRGTGVTANSMNPGAVCTEIWTKDNSVIGYVQFVLFKLVGKDCDLGAQTIIYLAVSEDVDGVSGKYFEECKDSQCSKLGRHRGFAKKLWEASELDVKLQPEEVHY</sequence>
<accession>A0A8J5JCZ5</accession>
<dbReference type="OrthoDB" id="191139at2759"/>
<organism evidence="3 4">
    <name type="scientific">Homarus americanus</name>
    <name type="common">American lobster</name>
    <dbReference type="NCBI Taxonomy" id="6706"/>
    <lineage>
        <taxon>Eukaryota</taxon>
        <taxon>Metazoa</taxon>
        <taxon>Ecdysozoa</taxon>
        <taxon>Arthropoda</taxon>
        <taxon>Crustacea</taxon>
        <taxon>Multicrustacea</taxon>
        <taxon>Malacostraca</taxon>
        <taxon>Eumalacostraca</taxon>
        <taxon>Eucarida</taxon>
        <taxon>Decapoda</taxon>
        <taxon>Pleocyemata</taxon>
        <taxon>Astacidea</taxon>
        <taxon>Nephropoidea</taxon>
        <taxon>Nephropidae</taxon>
        <taxon>Homarus</taxon>
    </lineage>
</organism>
<protein>
    <submittedName>
        <fullName evidence="3">Retinol dehydrogenase 11-like 5</fullName>
    </submittedName>
</protein>
<dbReference type="InterPro" id="IPR002347">
    <property type="entry name" value="SDR_fam"/>
</dbReference>
<dbReference type="EMBL" id="JAHLQT010041894">
    <property type="protein sequence ID" value="KAG7155356.1"/>
    <property type="molecule type" value="Genomic_DNA"/>
</dbReference>
<keyword evidence="4" id="KW-1185">Reference proteome</keyword>
<dbReference type="GO" id="GO:0016491">
    <property type="term" value="F:oxidoreductase activity"/>
    <property type="evidence" value="ECO:0007669"/>
    <property type="project" value="UniProtKB-KW"/>
</dbReference>
<keyword evidence="2" id="KW-0812">Transmembrane</keyword>
<evidence type="ECO:0000313" key="4">
    <source>
        <dbReference type="Proteomes" id="UP000747542"/>
    </source>
</evidence>
<dbReference type="CDD" id="cd05327">
    <property type="entry name" value="retinol-DH_like_SDR_c_like"/>
    <property type="match status" value="1"/>
</dbReference>
<evidence type="ECO:0000313" key="3">
    <source>
        <dbReference type="EMBL" id="KAG7155356.1"/>
    </source>
</evidence>
<dbReference type="Proteomes" id="UP000747542">
    <property type="component" value="Unassembled WGS sequence"/>
</dbReference>
<reference evidence="3" key="1">
    <citation type="journal article" date="2021" name="Sci. Adv.">
        <title>The American lobster genome reveals insights on longevity, neural, and immune adaptations.</title>
        <authorList>
            <person name="Polinski J.M."/>
            <person name="Zimin A.V."/>
            <person name="Clark K.F."/>
            <person name="Kohn A.B."/>
            <person name="Sadowski N."/>
            <person name="Timp W."/>
            <person name="Ptitsyn A."/>
            <person name="Khanna P."/>
            <person name="Romanova D.Y."/>
            <person name="Williams P."/>
            <person name="Greenwood S.J."/>
            <person name="Moroz L.L."/>
            <person name="Walt D.R."/>
            <person name="Bodnar A.G."/>
        </authorList>
    </citation>
    <scope>NUCLEOTIDE SEQUENCE</scope>
    <source>
        <strain evidence="3">GMGI-L3</strain>
    </source>
</reference>
<keyword evidence="2" id="KW-0472">Membrane</keyword>
<dbReference type="AlphaFoldDB" id="A0A8J5JCZ5"/>
<dbReference type="PANTHER" id="PTHR43157">
    <property type="entry name" value="PHOSPHATIDYLINOSITOL-GLYCAN BIOSYNTHESIS CLASS F PROTEIN-RELATED"/>
    <property type="match status" value="1"/>
</dbReference>
<proteinExistence type="predicted"/>
<evidence type="ECO:0000256" key="2">
    <source>
        <dbReference type="SAM" id="Phobius"/>
    </source>
</evidence>